<accession>A0A081PLG0</accession>
<dbReference type="Proteomes" id="UP000028007">
    <property type="component" value="Unassembled WGS sequence"/>
</dbReference>
<dbReference type="InterPro" id="IPR036597">
    <property type="entry name" value="Fido-like_dom_sf"/>
</dbReference>
<dbReference type="PANTHER" id="PTHR13504:SF38">
    <property type="entry name" value="FIDO DOMAIN-CONTAINING PROTEIN"/>
    <property type="match status" value="1"/>
</dbReference>
<name>A0A081PLG0_9SPHI</name>
<evidence type="ECO:0000256" key="1">
    <source>
        <dbReference type="PIRSR" id="PIRSR640198-1"/>
    </source>
</evidence>
<dbReference type="Pfam" id="PF02661">
    <property type="entry name" value="Fic"/>
    <property type="match status" value="1"/>
</dbReference>
<evidence type="ECO:0000259" key="3">
    <source>
        <dbReference type="PROSITE" id="PS51459"/>
    </source>
</evidence>
<dbReference type="eggNOG" id="COG3177">
    <property type="taxonomic scope" value="Bacteria"/>
</dbReference>
<dbReference type="SUPFAM" id="SSF140931">
    <property type="entry name" value="Fic-like"/>
    <property type="match status" value="1"/>
</dbReference>
<dbReference type="PANTHER" id="PTHR13504">
    <property type="entry name" value="FIDO DOMAIN-CONTAINING PROTEIN DDB_G0283145"/>
    <property type="match status" value="1"/>
</dbReference>
<dbReference type="InterPro" id="IPR040198">
    <property type="entry name" value="Fido_containing"/>
</dbReference>
<protein>
    <recommendedName>
        <fullName evidence="3">Fido domain-containing protein</fullName>
    </recommendedName>
</protein>
<keyword evidence="5" id="KW-1185">Reference proteome</keyword>
<evidence type="ECO:0000313" key="5">
    <source>
        <dbReference type="Proteomes" id="UP000028007"/>
    </source>
</evidence>
<dbReference type="RefSeq" id="WP_051759505.1">
    <property type="nucleotide sequence ID" value="NZ_JNFF01000013.1"/>
</dbReference>
<gene>
    <name evidence="4" type="ORF">N180_11035</name>
</gene>
<feature type="domain" description="Fido" evidence="3">
    <location>
        <begin position="17"/>
        <end position="162"/>
    </location>
</feature>
<reference evidence="4 5" key="1">
    <citation type="journal article" date="1992" name="Int. J. Syst. Bacteriol.">
        <title>Sphingobacterium antarcticus sp. nov. a Psychrotrophic Bacterium from the Soils of Schirmacher Oasis, Antarctica.</title>
        <authorList>
            <person name="Shivaji S."/>
            <person name="Ray M.K."/>
            <person name="Rao N.S."/>
            <person name="Saiserr L."/>
            <person name="Jagannadham M.V."/>
            <person name="Kumar G.S."/>
            <person name="Reddy G."/>
            <person name="Bhargava P.M."/>
        </authorList>
    </citation>
    <scope>NUCLEOTIDE SEQUENCE [LARGE SCALE GENOMIC DNA]</scope>
    <source>
        <strain evidence="4 5">4BY</strain>
    </source>
</reference>
<dbReference type="Gene3D" id="1.10.3290.10">
    <property type="entry name" value="Fido-like domain"/>
    <property type="match status" value="1"/>
</dbReference>
<sequence length="162" mass="18884">MKAIKWISDIIHREFPLNQNFIRELRVLLLKESYVVDAITPSGLPTKRAVQVGKYKTSPNHVLTKTGEIFRFTSLEETAALMNDLMDWYKEKSISGDINPILFAAEFHYKFIRIHPFDDGNGRTARIFSVCFLMIIRYLRCRMVNLTINQKSLLNLAYLNLQ</sequence>
<dbReference type="AlphaFoldDB" id="A0A081PLG0"/>
<organism evidence="4 5">
    <name type="scientific">Pedobacter antarcticus 4BY</name>
    <dbReference type="NCBI Taxonomy" id="1358423"/>
    <lineage>
        <taxon>Bacteria</taxon>
        <taxon>Pseudomonadati</taxon>
        <taxon>Bacteroidota</taxon>
        <taxon>Sphingobacteriia</taxon>
        <taxon>Sphingobacteriales</taxon>
        <taxon>Sphingobacteriaceae</taxon>
        <taxon>Pedobacter</taxon>
    </lineage>
</organism>
<dbReference type="PROSITE" id="PS51459">
    <property type="entry name" value="FIDO"/>
    <property type="match status" value="1"/>
</dbReference>
<dbReference type="GO" id="GO:0005524">
    <property type="term" value="F:ATP binding"/>
    <property type="evidence" value="ECO:0007669"/>
    <property type="project" value="UniProtKB-KW"/>
</dbReference>
<evidence type="ECO:0000256" key="2">
    <source>
        <dbReference type="PIRSR" id="PIRSR640198-2"/>
    </source>
</evidence>
<feature type="binding site" evidence="2">
    <location>
        <begin position="119"/>
        <end position="126"/>
    </location>
    <ligand>
        <name>ATP</name>
        <dbReference type="ChEBI" id="CHEBI:30616"/>
    </ligand>
</feature>
<keyword evidence="2" id="KW-0067">ATP-binding</keyword>
<comment type="caution">
    <text evidence="4">The sequence shown here is derived from an EMBL/GenBank/DDBJ whole genome shotgun (WGS) entry which is preliminary data.</text>
</comment>
<keyword evidence="2" id="KW-0547">Nucleotide-binding</keyword>
<dbReference type="InterPro" id="IPR003812">
    <property type="entry name" value="Fido"/>
</dbReference>
<dbReference type="EMBL" id="JNFF01000013">
    <property type="protein sequence ID" value="KEQ31533.1"/>
    <property type="molecule type" value="Genomic_DNA"/>
</dbReference>
<evidence type="ECO:0000313" key="4">
    <source>
        <dbReference type="EMBL" id="KEQ31533.1"/>
    </source>
</evidence>
<feature type="active site" evidence="1">
    <location>
        <position position="115"/>
    </location>
</feature>
<proteinExistence type="predicted"/>